<dbReference type="GO" id="GO:0008934">
    <property type="term" value="F:inositol monophosphate 1-phosphatase activity"/>
    <property type="evidence" value="ECO:0007669"/>
    <property type="project" value="TreeGrafter"/>
</dbReference>
<sequence>MSALSSDLNLALDLAHIAEDEILPRFRTVSVTHKPDGTEVTEADREAERVMREHLADERPDHAVLGEEFGASGPEDAQYRWVLDPVDGTAGFTIGVPLFGTLVGLLENGTPVAGVIHFPALGETVYAARGEGCWFRTDEAEHAVSADPVESLDAATVTTTALHSSDITAGADQTPYRLTDLVRRAGKFRFVTDCIQHALVARGRTHAAVDTLMRPWDVAALVPCVREAGGVAQPLAPDADDVVFAGSLVTAGSTSLLHEVRSLLQPSADGAEHPH</sequence>
<dbReference type="PANTHER" id="PTHR20854">
    <property type="entry name" value="INOSITOL MONOPHOSPHATASE"/>
    <property type="match status" value="1"/>
</dbReference>
<keyword evidence="2 5" id="KW-0479">Metal-binding</keyword>
<dbReference type="SUPFAM" id="SSF56655">
    <property type="entry name" value="Carbohydrate phosphatase"/>
    <property type="match status" value="1"/>
</dbReference>
<comment type="cofactor">
    <cofactor evidence="1 5">
        <name>Mg(2+)</name>
        <dbReference type="ChEBI" id="CHEBI:18420"/>
    </cofactor>
</comment>
<dbReference type="Gene3D" id="3.30.540.10">
    <property type="entry name" value="Fructose-1,6-Bisphosphatase, subunit A, domain 1"/>
    <property type="match status" value="1"/>
</dbReference>
<gene>
    <name evidence="7" type="ORF">GGP45_001285</name>
    <name evidence="6" type="ORF">GGP61_003374</name>
</gene>
<dbReference type="PRINTS" id="PR00377">
    <property type="entry name" value="IMPHPHTASES"/>
</dbReference>
<evidence type="ECO:0000256" key="2">
    <source>
        <dbReference type="ARBA" id="ARBA00022723"/>
    </source>
</evidence>
<keyword evidence="4 5" id="KW-0460">Magnesium</keyword>
<proteinExistence type="predicted"/>
<dbReference type="GO" id="GO:0006020">
    <property type="term" value="P:inositol metabolic process"/>
    <property type="evidence" value="ECO:0007669"/>
    <property type="project" value="TreeGrafter"/>
</dbReference>
<evidence type="ECO:0000256" key="4">
    <source>
        <dbReference type="ARBA" id="ARBA00022842"/>
    </source>
</evidence>
<dbReference type="Proteomes" id="UP001155057">
    <property type="component" value="Unassembled WGS sequence"/>
</dbReference>
<keyword evidence="3 6" id="KW-0378">Hydrolase</keyword>
<dbReference type="InterPro" id="IPR020583">
    <property type="entry name" value="Inositol_monoP_metal-BS"/>
</dbReference>
<evidence type="ECO:0000256" key="3">
    <source>
        <dbReference type="ARBA" id="ARBA00022801"/>
    </source>
</evidence>
<dbReference type="Proteomes" id="UP001155144">
    <property type="component" value="Unassembled WGS sequence"/>
</dbReference>
<dbReference type="FunFam" id="3.30.540.10:FF:000003">
    <property type="entry name" value="Inositol-1-monophosphatase"/>
    <property type="match status" value="1"/>
</dbReference>
<protein>
    <submittedName>
        <fullName evidence="6">Histidinol-phosphatase</fullName>
        <ecNumber evidence="6">3.1.3.15</ecNumber>
    </submittedName>
</protein>
<feature type="binding site" evidence="5">
    <location>
        <position position="84"/>
    </location>
    <ligand>
        <name>Mg(2+)</name>
        <dbReference type="ChEBI" id="CHEBI:18420"/>
        <label>1</label>
        <note>catalytic</note>
    </ligand>
</feature>
<dbReference type="GO" id="GO:0004401">
    <property type="term" value="F:histidinol-phosphatase activity"/>
    <property type="evidence" value="ECO:0007669"/>
    <property type="project" value="UniProtKB-EC"/>
</dbReference>
<dbReference type="GO" id="GO:0007165">
    <property type="term" value="P:signal transduction"/>
    <property type="evidence" value="ECO:0007669"/>
    <property type="project" value="TreeGrafter"/>
</dbReference>
<evidence type="ECO:0000313" key="7">
    <source>
        <dbReference type="EMBL" id="MCS4120943.1"/>
    </source>
</evidence>
<evidence type="ECO:0000256" key="1">
    <source>
        <dbReference type="ARBA" id="ARBA00001946"/>
    </source>
</evidence>
<feature type="binding site" evidence="5">
    <location>
        <position position="87"/>
    </location>
    <ligand>
        <name>Mg(2+)</name>
        <dbReference type="ChEBI" id="CHEBI:18420"/>
        <label>1</label>
        <note>catalytic</note>
    </ligand>
</feature>
<dbReference type="Pfam" id="PF00459">
    <property type="entry name" value="Inositol_P"/>
    <property type="match status" value="1"/>
</dbReference>
<comment type="caution">
    <text evidence="6">The sequence shown here is derived from an EMBL/GenBank/DDBJ whole genome shotgun (WGS) entry which is preliminary data.</text>
</comment>
<accession>A0A9X2QV06</accession>
<reference evidence="6" key="1">
    <citation type="submission" date="2022-08" db="EMBL/GenBank/DDBJ databases">
        <title>Genomic Encyclopedia of Type Strains, Phase V (KMG-V): Genome sequencing to study the core and pangenomes of soil and plant-associated prokaryotes.</title>
        <authorList>
            <person name="Whitman W."/>
        </authorList>
    </citation>
    <scope>NUCLEOTIDE SEQUENCE</scope>
    <source>
        <strain evidence="7">SP3026</strain>
        <strain evidence="6">SP3049</strain>
    </source>
</reference>
<dbReference type="EMBL" id="JANUBL010000002">
    <property type="protein sequence ID" value="MCS4120943.1"/>
    <property type="molecule type" value="Genomic_DNA"/>
</dbReference>
<dbReference type="AlphaFoldDB" id="A0A9X2QV06"/>
<evidence type="ECO:0000256" key="5">
    <source>
        <dbReference type="PIRSR" id="PIRSR600760-2"/>
    </source>
</evidence>
<dbReference type="PROSITE" id="PS00629">
    <property type="entry name" value="IMP_1"/>
    <property type="match status" value="1"/>
</dbReference>
<dbReference type="RefSeq" id="WP_259039769.1">
    <property type="nucleotide sequence ID" value="NZ_JANTZA010000004.1"/>
</dbReference>
<dbReference type="InterPro" id="IPR000760">
    <property type="entry name" value="Inositol_monophosphatase-like"/>
</dbReference>
<evidence type="ECO:0000313" key="6">
    <source>
        <dbReference type="EMBL" id="MCS3711739.1"/>
    </source>
</evidence>
<dbReference type="PANTHER" id="PTHR20854:SF4">
    <property type="entry name" value="INOSITOL-1-MONOPHOSPHATASE-RELATED"/>
    <property type="match status" value="1"/>
</dbReference>
<dbReference type="Gene3D" id="3.40.190.80">
    <property type="match status" value="1"/>
</dbReference>
<feature type="binding site" evidence="5">
    <location>
        <position position="217"/>
    </location>
    <ligand>
        <name>Mg(2+)</name>
        <dbReference type="ChEBI" id="CHEBI:18420"/>
        <label>1</label>
        <note>catalytic</note>
    </ligand>
</feature>
<dbReference type="GO" id="GO:0046872">
    <property type="term" value="F:metal ion binding"/>
    <property type="evidence" value="ECO:0007669"/>
    <property type="project" value="UniProtKB-KW"/>
</dbReference>
<name>A0A9X2QV06_9BACT</name>
<evidence type="ECO:0000313" key="8">
    <source>
        <dbReference type="Proteomes" id="UP001155057"/>
    </source>
</evidence>
<dbReference type="EMBL" id="JANUAE010000017">
    <property type="protein sequence ID" value="MCS3711739.1"/>
    <property type="molecule type" value="Genomic_DNA"/>
</dbReference>
<dbReference type="EC" id="3.1.3.15" evidence="6"/>
<organism evidence="6 8">
    <name type="scientific">Salinibacter ruber</name>
    <dbReference type="NCBI Taxonomy" id="146919"/>
    <lineage>
        <taxon>Bacteria</taxon>
        <taxon>Pseudomonadati</taxon>
        <taxon>Rhodothermota</taxon>
        <taxon>Rhodothermia</taxon>
        <taxon>Rhodothermales</taxon>
        <taxon>Salinibacteraceae</taxon>
        <taxon>Salinibacter</taxon>
    </lineage>
</organism>
<feature type="binding site" evidence="5">
    <location>
        <position position="67"/>
    </location>
    <ligand>
        <name>Mg(2+)</name>
        <dbReference type="ChEBI" id="CHEBI:18420"/>
        <label>1</label>
        <note>catalytic</note>
    </ligand>
</feature>